<dbReference type="EMBL" id="CP026377">
    <property type="protein sequence ID" value="AUX94248.1"/>
    <property type="molecule type" value="Genomic_DNA"/>
</dbReference>
<dbReference type="InterPro" id="IPR044925">
    <property type="entry name" value="His-Me_finger_sf"/>
</dbReference>
<gene>
    <name evidence="3" type="ORF">C2E15_14960</name>
</gene>
<feature type="compositionally biased region" description="Polar residues" evidence="1">
    <location>
        <begin position="93"/>
        <end position="110"/>
    </location>
</feature>
<evidence type="ECO:0000313" key="3">
    <source>
        <dbReference type="EMBL" id="AUX94248.1"/>
    </source>
</evidence>
<reference evidence="3 4" key="1">
    <citation type="submission" date="2018-01" db="EMBL/GenBank/DDBJ databases">
        <title>Complete and assembled Genome of Pantoea gaviniae DSM22758T.</title>
        <authorList>
            <person name="Stevens M.J.A."/>
            <person name="Zurfluh K."/>
            <person name="Stephan R."/>
        </authorList>
    </citation>
    <scope>NUCLEOTIDE SEQUENCE [LARGE SCALE GENOMIC DNA]</scope>
    <source>
        <strain evidence="3 4">DSM 22758</strain>
    </source>
</reference>
<dbReference type="RefSeq" id="WP_104958079.1">
    <property type="nucleotide sequence ID" value="NZ_CP026377.1"/>
</dbReference>
<dbReference type="Pfam" id="PF13392">
    <property type="entry name" value="HNH_3"/>
    <property type="match status" value="1"/>
</dbReference>
<dbReference type="GO" id="GO:0003677">
    <property type="term" value="F:DNA binding"/>
    <property type="evidence" value="ECO:0007669"/>
    <property type="project" value="InterPro"/>
</dbReference>
<proteinExistence type="predicted"/>
<keyword evidence="4" id="KW-1185">Reference proteome</keyword>
<dbReference type="KEGG" id="pgz:C2E15_14960"/>
<feature type="region of interest" description="Disordered" evidence="1">
    <location>
        <begin position="93"/>
        <end position="113"/>
    </location>
</feature>
<protein>
    <recommendedName>
        <fullName evidence="2">HNH nuclease domain-containing protein</fullName>
    </recommendedName>
</protein>
<feature type="domain" description="HNH nuclease" evidence="2">
    <location>
        <begin position="51"/>
        <end position="98"/>
    </location>
</feature>
<dbReference type="Gene3D" id="1.20.5.2050">
    <property type="match status" value="1"/>
</dbReference>
<dbReference type="Gene3D" id="3.90.75.20">
    <property type="match status" value="1"/>
</dbReference>
<dbReference type="InterPro" id="IPR003615">
    <property type="entry name" value="HNH_nuc"/>
</dbReference>
<evidence type="ECO:0000313" key="4">
    <source>
        <dbReference type="Proteomes" id="UP000238365"/>
    </source>
</evidence>
<dbReference type="InterPro" id="IPR016177">
    <property type="entry name" value="DNA-bd_dom_sf"/>
</dbReference>
<dbReference type="Proteomes" id="UP000238365">
    <property type="component" value="Chromosome"/>
</dbReference>
<evidence type="ECO:0000259" key="2">
    <source>
        <dbReference type="SMART" id="SM00507"/>
    </source>
</evidence>
<sequence length="168" mass="19652">MKLLTHEYLIDNLYYNKETGLFTWVKPRKRITVGSYAGCQNLAGYITICLDKKIYRAHRLAWFFINGSWPDGEIDHINGIKTDNRISNLRQATRSENQRNQNAPKTNTSGIKGVSWDKKHKRWHAQCMVDKKLYNIGRYKDKADAEIAVRLFRTRHHRDFANHGMNGS</sequence>
<organism evidence="3 4">
    <name type="scientific">Mixta gaviniae</name>
    <dbReference type="NCBI Taxonomy" id="665914"/>
    <lineage>
        <taxon>Bacteria</taxon>
        <taxon>Pseudomonadati</taxon>
        <taxon>Pseudomonadota</taxon>
        <taxon>Gammaproteobacteria</taxon>
        <taxon>Enterobacterales</taxon>
        <taxon>Erwiniaceae</taxon>
        <taxon>Mixta</taxon>
    </lineage>
</organism>
<dbReference type="SMART" id="SM00507">
    <property type="entry name" value="HNHc"/>
    <property type="match status" value="1"/>
</dbReference>
<accession>A0A2L0II49</accession>
<dbReference type="AlphaFoldDB" id="A0A2L0II49"/>
<dbReference type="SUPFAM" id="SSF54060">
    <property type="entry name" value="His-Me finger endonucleases"/>
    <property type="match status" value="1"/>
</dbReference>
<evidence type="ECO:0000256" key="1">
    <source>
        <dbReference type="SAM" id="MobiDB-lite"/>
    </source>
</evidence>
<name>A0A2L0II49_9GAMM</name>
<dbReference type="SUPFAM" id="SSF54171">
    <property type="entry name" value="DNA-binding domain"/>
    <property type="match status" value="1"/>
</dbReference>